<dbReference type="Proteomes" id="UP000501076">
    <property type="component" value="Plasmid pFDU301A"/>
</dbReference>
<dbReference type="InterPro" id="IPR050807">
    <property type="entry name" value="TransReg_Diox_bact_type"/>
</dbReference>
<dbReference type="Pfam" id="PF01381">
    <property type="entry name" value="HTH_3"/>
    <property type="match status" value="2"/>
</dbReference>
<name>A0A6M6E317_PRIMG</name>
<dbReference type="SMART" id="SM00530">
    <property type="entry name" value="HTH_XRE"/>
    <property type="match status" value="2"/>
</dbReference>
<evidence type="ECO:0000313" key="4">
    <source>
        <dbReference type="Proteomes" id="UP000501076"/>
    </source>
</evidence>
<dbReference type="PANTHER" id="PTHR46797">
    <property type="entry name" value="HTH-TYPE TRANSCRIPTIONAL REGULATOR"/>
    <property type="match status" value="1"/>
</dbReference>
<dbReference type="InterPro" id="IPR001387">
    <property type="entry name" value="Cro/C1-type_HTH"/>
</dbReference>
<dbReference type="InterPro" id="IPR010982">
    <property type="entry name" value="Lambda_DNA-bd_dom_sf"/>
</dbReference>
<accession>A0A6M6E317</accession>
<dbReference type="PROSITE" id="PS50943">
    <property type="entry name" value="HTH_CROC1"/>
    <property type="match status" value="2"/>
</dbReference>
<dbReference type="EMBL" id="CP045273">
    <property type="protein sequence ID" value="QJX80054.1"/>
    <property type="molecule type" value="Genomic_DNA"/>
</dbReference>
<dbReference type="GO" id="GO:0003677">
    <property type="term" value="F:DNA binding"/>
    <property type="evidence" value="ECO:0007669"/>
    <property type="project" value="UniProtKB-KW"/>
</dbReference>
<dbReference type="PANTHER" id="PTHR46797:SF1">
    <property type="entry name" value="METHYLPHOSPHONATE SYNTHASE"/>
    <property type="match status" value="1"/>
</dbReference>
<feature type="domain" description="HTH cro/C1-type" evidence="2">
    <location>
        <begin position="13"/>
        <end position="67"/>
    </location>
</feature>
<organism evidence="3 4">
    <name type="scientific">Priestia megaterium</name>
    <name type="common">Bacillus megaterium</name>
    <dbReference type="NCBI Taxonomy" id="1404"/>
    <lineage>
        <taxon>Bacteria</taxon>
        <taxon>Bacillati</taxon>
        <taxon>Bacillota</taxon>
        <taxon>Bacilli</taxon>
        <taxon>Bacillales</taxon>
        <taxon>Bacillaceae</taxon>
        <taxon>Priestia</taxon>
    </lineage>
</organism>
<sequence>MNLAKLKDTAELFKRVRDENDLSKTALAKRINSSVPYLSSIESKKKVPGENLLARLASEFSIDLEECLALIEPSKQSIGKNNVKRGRKKKLEGKPQQKVIELHKEKEEVVLSAIKNVSTLFKTVRKSNNLTLTKMQAQINSPASYLSSIENGNKIPGKRLVTKLAQTFNLPLDQCLQIAGFSIDMEKTTKKQEKAKKLETKSSNKQELVTGSEMSVVKEAVTEQAGLELKEIPSEEIKKEKKVSQSKQLDRKKEHTAIKAVNLADLNYSKVAKGEFELSGGKSFVADLNLLMANMESESSSYEFTFIVDVESNQTVKVKISQGIIAVESGKKKQWILQ</sequence>
<dbReference type="CDD" id="cd00093">
    <property type="entry name" value="HTH_XRE"/>
    <property type="match status" value="2"/>
</dbReference>
<keyword evidence="1" id="KW-0238">DNA-binding</keyword>
<evidence type="ECO:0000256" key="1">
    <source>
        <dbReference type="ARBA" id="ARBA00023125"/>
    </source>
</evidence>
<dbReference type="GO" id="GO:0003700">
    <property type="term" value="F:DNA-binding transcription factor activity"/>
    <property type="evidence" value="ECO:0007669"/>
    <property type="project" value="TreeGrafter"/>
</dbReference>
<dbReference type="Gene3D" id="1.10.260.40">
    <property type="entry name" value="lambda repressor-like DNA-binding domains"/>
    <property type="match status" value="2"/>
</dbReference>
<geneLocation type="plasmid" evidence="4">
    <name>pfdu301a</name>
</geneLocation>
<keyword evidence="3" id="KW-0614">Plasmid</keyword>
<proteinExistence type="predicted"/>
<dbReference type="SUPFAM" id="SSF47413">
    <property type="entry name" value="lambda repressor-like DNA-binding domains"/>
    <property type="match status" value="2"/>
</dbReference>
<evidence type="ECO:0000313" key="3">
    <source>
        <dbReference type="EMBL" id="QJX80054.1"/>
    </source>
</evidence>
<gene>
    <name evidence="3" type="ORF">FDZ14_28570</name>
</gene>
<evidence type="ECO:0000259" key="2">
    <source>
        <dbReference type="PROSITE" id="PS50943"/>
    </source>
</evidence>
<dbReference type="RefSeq" id="WP_171778037.1">
    <property type="nucleotide sequence ID" value="NZ_CP045273.1"/>
</dbReference>
<reference evidence="3 4" key="1">
    <citation type="submission" date="2019-10" db="EMBL/GenBank/DDBJ databases">
        <title>Complete genome sequences for adaption low water activity.</title>
        <authorList>
            <person name="Zhao L."/>
            <person name="Zhong J."/>
        </authorList>
    </citation>
    <scope>NUCLEOTIDE SEQUENCE [LARGE SCALE GENOMIC DNA]</scope>
    <source>
        <strain evidence="3 4">FDU301</strain>
        <plasmid evidence="4">pfdu301a</plasmid>
    </source>
</reference>
<dbReference type="GO" id="GO:0005829">
    <property type="term" value="C:cytosol"/>
    <property type="evidence" value="ECO:0007669"/>
    <property type="project" value="TreeGrafter"/>
</dbReference>
<dbReference type="AlphaFoldDB" id="A0A6M6E317"/>
<protein>
    <submittedName>
        <fullName evidence="3">Helix-turn-helix domain-containing protein</fullName>
    </submittedName>
</protein>
<feature type="domain" description="HTH cro/C1-type" evidence="2">
    <location>
        <begin position="121"/>
        <end position="175"/>
    </location>
</feature>